<dbReference type="FunCoup" id="A0A7I4ACZ5">
    <property type="interactions" value="1193"/>
</dbReference>
<dbReference type="InterPro" id="IPR051506">
    <property type="entry name" value="ATOS_Transcription_Regulators"/>
</dbReference>
<dbReference type="InParanoid" id="A0A7I4ACZ5"/>
<dbReference type="PANTHER" id="PTHR13199:SF11">
    <property type="entry name" value="PROTEIN ATOSSA"/>
    <property type="match status" value="1"/>
</dbReference>
<dbReference type="Pfam" id="PF13889">
    <property type="entry name" value="Chromosome_seg"/>
    <property type="match status" value="1"/>
</dbReference>
<dbReference type="Proteomes" id="UP000006727">
    <property type="component" value="Chromosome 12"/>
</dbReference>
<feature type="region of interest" description="Disordered" evidence="1">
    <location>
        <begin position="590"/>
        <end position="619"/>
    </location>
</feature>
<organism evidence="3 4">
    <name type="scientific">Physcomitrium patens</name>
    <name type="common">Spreading-leaved earth moss</name>
    <name type="synonym">Physcomitrella patens</name>
    <dbReference type="NCBI Taxonomy" id="3218"/>
    <lineage>
        <taxon>Eukaryota</taxon>
        <taxon>Viridiplantae</taxon>
        <taxon>Streptophyta</taxon>
        <taxon>Embryophyta</taxon>
        <taxon>Bryophyta</taxon>
        <taxon>Bryophytina</taxon>
        <taxon>Bryopsida</taxon>
        <taxon>Funariidae</taxon>
        <taxon>Funariales</taxon>
        <taxon>Funariaceae</taxon>
        <taxon>Physcomitrium</taxon>
    </lineage>
</organism>
<dbReference type="AlphaFoldDB" id="A0A7I4ACZ5"/>
<dbReference type="GeneID" id="112289971"/>
<feature type="domain" description="Atos-like conserved" evidence="2">
    <location>
        <begin position="449"/>
        <end position="508"/>
    </location>
</feature>
<gene>
    <name evidence="3" type="primary">LOC112289971</name>
</gene>
<dbReference type="EnsemblPlants" id="Pp3c12_220V3.2">
    <property type="protein sequence ID" value="Pp3c12_220V3.2"/>
    <property type="gene ID" value="Pp3c12_220"/>
</dbReference>
<reference evidence="3 4" key="2">
    <citation type="journal article" date="2018" name="Plant J.">
        <title>The Physcomitrella patens chromosome-scale assembly reveals moss genome structure and evolution.</title>
        <authorList>
            <person name="Lang D."/>
            <person name="Ullrich K.K."/>
            <person name="Murat F."/>
            <person name="Fuchs J."/>
            <person name="Jenkins J."/>
            <person name="Haas F.B."/>
            <person name="Piednoel M."/>
            <person name="Gundlach H."/>
            <person name="Van Bel M."/>
            <person name="Meyberg R."/>
            <person name="Vives C."/>
            <person name="Morata J."/>
            <person name="Symeonidi A."/>
            <person name="Hiss M."/>
            <person name="Muchero W."/>
            <person name="Kamisugi Y."/>
            <person name="Saleh O."/>
            <person name="Blanc G."/>
            <person name="Decker E.L."/>
            <person name="van Gessel N."/>
            <person name="Grimwood J."/>
            <person name="Hayes R.D."/>
            <person name="Graham S.W."/>
            <person name="Gunter L.E."/>
            <person name="McDaniel S.F."/>
            <person name="Hoernstein S.N.W."/>
            <person name="Larsson A."/>
            <person name="Li F.W."/>
            <person name="Perroud P.F."/>
            <person name="Phillips J."/>
            <person name="Ranjan P."/>
            <person name="Rokshar D.S."/>
            <person name="Rothfels C.J."/>
            <person name="Schneider L."/>
            <person name="Shu S."/>
            <person name="Stevenson D.W."/>
            <person name="Thummler F."/>
            <person name="Tillich M."/>
            <person name="Villarreal Aguilar J.C."/>
            <person name="Widiez T."/>
            <person name="Wong G.K."/>
            <person name="Wymore A."/>
            <person name="Zhang Y."/>
            <person name="Zimmer A.D."/>
            <person name="Quatrano R.S."/>
            <person name="Mayer K.F.X."/>
            <person name="Goodstein D."/>
            <person name="Casacuberta J.M."/>
            <person name="Vandepoele K."/>
            <person name="Reski R."/>
            <person name="Cuming A.C."/>
            <person name="Tuskan G.A."/>
            <person name="Maumus F."/>
            <person name="Salse J."/>
            <person name="Schmutz J."/>
            <person name="Rensing S.A."/>
        </authorList>
    </citation>
    <scope>NUCLEOTIDE SEQUENCE [LARGE SCALE GENOMIC DNA]</scope>
    <source>
        <strain evidence="3 4">cv. Gransden 2004</strain>
    </source>
</reference>
<accession>A0A7I4ACZ5</accession>
<dbReference type="OrthoDB" id="8625101at2759"/>
<evidence type="ECO:0000313" key="4">
    <source>
        <dbReference type="Proteomes" id="UP000006727"/>
    </source>
</evidence>
<protein>
    <recommendedName>
        <fullName evidence="2">Atos-like conserved domain-containing protein</fullName>
    </recommendedName>
</protein>
<proteinExistence type="predicted"/>
<dbReference type="Gramene" id="Pp3c12_220V3.2">
    <property type="protein sequence ID" value="Pp3c12_220V3.2"/>
    <property type="gene ID" value="Pp3c12_220"/>
</dbReference>
<reference evidence="3 4" key="1">
    <citation type="journal article" date="2008" name="Science">
        <title>The Physcomitrella genome reveals evolutionary insights into the conquest of land by plants.</title>
        <authorList>
            <person name="Rensing S."/>
            <person name="Lang D."/>
            <person name="Zimmer A."/>
            <person name="Terry A."/>
            <person name="Salamov A."/>
            <person name="Shapiro H."/>
            <person name="Nishiyama T."/>
            <person name="Perroud P.-F."/>
            <person name="Lindquist E."/>
            <person name="Kamisugi Y."/>
            <person name="Tanahashi T."/>
            <person name="Sakakibara K."/>
            <person name="Fujita T."/>
            <person name="Oishi K."/>
            <person name="Shin-I T."/>
            <person name="Kuroki Y."/>
            <person name="Toyoda A."/>
            <person name="Suzuki Y."/>
            <person name="Hashimoto A."/>
            <person name="Yamaguchi K."/>
            <person name="Sugano A."/>
            <person name="Kohara Y."/>
            <person name="Fujiyama A."/>
            <person name="Anterola A."/>
            <person name="Aoki S."/>
            <person name="Ashton N."/>
            <person name="Barbazuk W.B."/>
            <person name="Barker E."/>
            <person name="Bennetzen J."/>
            <person name="Bezanilla M."/>
            <person name="Blankenship R."/>
            <person name="Cho S.H."/>
            <person name="Dutcher S."/>
            <person name="Estelle M."/>
            <person name="Fawcett J.A."/>
            <person name="Gundlach H."/>
            <person name="Hanada K."/>
            <person name="Heyl A."/>
            <person name="Hicks K.A."/>
            <person name="Hugh J."/>
            <person name="Lohr M."/>
            <person name="Mayer K."/>
            <person name="Melkozernov A."/>
            <person name="Murata T."/>
            <person name="Nelson D."/>
            <person name="Pils B."/>
            <person name="Prigge M."/>
            <person name="Reiss B."/>
            <person name="Renner T."/>
            <person name="Rombauts S."/>
            <person name="Rushton P."/>
            <person name="Sanderfoot A."/>
            <person name="Schween G."/>
            <person name="Shiu S.-H."/>
            <person name="Stueber K."/>
            <person name="Theodoulou F.L."/>
            <person name="Tu H."/>
            <person name="Van de Peer Y."/>
            <person name="Verrier P.J."/>
            <person name="Waters E."/>
            <person name="Wood A."/>
            <person name="Yang L."/>
            <person name="Cove D."/>
            <person name="Cuming A."/>
            <person name="Hasebe M."/>
            <person name="Lucas S."/>
            <person name="Mishler D.B."/>
            <person name="Reski R."/>
            <person name="Grigoriev I."/>
            <person name="Quatrano R.S."/>
            <person name="Boore J.L."/>
        </authorList>
    </citation>
    <scope>NUCLEOTIDE SEQUENCE [LARGE SCALE GENOMIC DNA]</scope>
    <source>
        <strain evidence="3 4">cv. Gransden 2004</strain>
    </source>
</reference>
<dbReference type="InterPro" id="IPR033473">
    <property type="entry name" value="Atos-like_C"/>
</dbReference>
<feature type="region of interest" description="Disordered" evidence="1">
    <location>
        <begin position="210"/>
        <end position="237"/>
    </location>
</feature>
<evidence type="ECO:0000313" key="3">
    <source>
        <dbReference type="EnsemblPlants" id="Pp3c12_220V3.2"/>
    </source>
</evidence>
<dbReference type="EMBL" id="ABEU02000012">
    <property type="status" value="NOT_ANNOTATED_CDS"/>
    <property type="molecule type" value="Genomic_DNA"/>
</dbReference>
<dbReference type="RefSeq" id="XP_024391531.1">
    <property type="nucleotide sequence ID" value="XM_024535763.2"/>
</dbReference>
<dbReference type="InterPro" id="IPR025261">
    <property type="entry name" value="Atos-like_cons_dom"/>
</dbReference>
<feature type="compositionally biased region" description="Low complexity" evidence="1">
    <location>
        <begin position="600"/>
        <end position="619"/>
    </location>
</feature>
<name>A0A7I4ACZ5_PHYPA</name>
<dbReference type="KEGG" id="ppp:112289971"/>
<dbReference type="PANTHER" id="PTHR13199">
    <property type="entry name" value="GH03947P"/>
    <property type="match status" value="1"/>
</dbReference>
<evidence type="ECO:0000256" key="1">
    <source>
        <dbReference type="SAM" id="MobiDB-lite"/>
    </source>
</evidence>
<dbReference type="SMART" id="SM01177">
    <property type="entry name" value="DUF4210"/>
    <property type="match status" value="1"/>
</dbReference>
<reference evidence="3" key="3">
    <citation type="submission" date="2020-12" db="UniProtKB">
        <authorList>
            <consortium name="EnsemblPlants"/>
        </authorList>
    </citation>
    <scope>IDENTIFICATION</scope>
</reference>
<keyword evidence="4" id="KW-1185">Reference proteome</keyword>
<sequence>MGLPGPCNEVADDIGPGETFAPSFGAVITRYNSKKLSNSTRQTPETVCRVVAATHSRSVANDERTCKSGLSDHCEFIGRPEEGSVSHFAGIGDIQGDSPWEYRLSDPKSIASDQKAIWNGISYRRQGCASVPRNPTSIIVGFEAQSSTASHITTSRSFGDNAGTSQYELVDLPKTSSSRQTGVGDIGLTSVRKKTSSSLTDLLSSGHTSKVLDYGSSDEQGSKDVDDDELTSEAHPYNVGSTGSIVMDPVLIPRQAGCHYQLRASGQQTDGPVLTPPKVAEIGLALKQTVSEVLPERPNLNAVGGHWLTVNSESFTNSIRSARPGVLPTLSLSPLGPRTASSASAASPDLSSLKTNRYCGSSVVSGLQIPAQSQSKWVSDFYRGESAMEEEVVSSLIDASFDDPSHVNQYPLSSNFLTHQRAGSWGFETLSTPPKSVAGSLCMPSRRSLVGSFEESLLSGRFLAGKVSQKLDGFLALLSVTGGSWPAPVKKLPFSVMCVNGDSSLPYFASIDLVGSSSEAKSNKSPSKARFKVPVKGRVQLVLSNPEKTPVHTFTCSYDLTDMPLGTKTFLRYKVSLAVDAQPTAPVKECGRVVPDPRSSRLSGSSRGGHCSFSSFSSSMSSRRTSVDLFNSRYWQGREFGAQSSTEPDDVDTDETEPLNRKVVAGVHGVDYNHTQPNTFEKRGPSGVVEGSDPVEPLANDSFLMFRSQVGKTIFDQDLAEDDSLQGGKTLNLRRKSLPNLDRYGNTKGGTKAGEGTGGALKYALHLRFMCPRIRNHEKNKSSNTQLRTTPPKSLKAAEVSEEKRFYIYGDIRVIFPQRHSDADEGKSQFLAVFVLRKGVGLQLHIEYDSPENPKYFDYIN</sequence>
<evidence type="ECO:0000259" key="2">
    <source>
        <dbReference type="SMART" id="SM01177"/>
    </source>
</evidence>